<keyword evidence="9" id="KW-1185">Reference proteome</keyword>
<evidence type="ECO:0000259" key="7">
    <source>
        <dbReference type="PROSITE" id="PS50011"/>
    </source>
</evidence>
<evidence type="ECO:0000256" key="2">
    <source>
        <dbReference type="ARBA" id="ARBA00022679"/>
    </source>
</evidence>
<dbReference type="OrthoDB" id="1668230at2759"/>
<evidence type="ECO:0000256" key="4">
    <source>
        <dbReference type="ARBA" id="ARBA00022777"/>
    </source>
</evidence>
<keyword evidence="4" id="KW-0418">Kinase</keyword>
<dbReference type="GO" id="GO:0004674">
    <property type="term" value="F:protein serine/threonine kinase activity"/>
    <property type="evidence" value="ECO:0007669"/>
    <property type="project" value="UniProtKB-KW"/>
</dbReference>
<dbReference type="OMA" id="KIDFHNQ"/>
<feature type="region of interest" description="Disordered" evidence="6">
    <location>
        <begin position="62"/>
        <end position="125"/>
    </location>
</feature>
<reference evidence="9" key="1">
    <citation type="submission" date="2014-04" db="EMBL/GenBank/DDBJ databases">
        <title>Evolutionary Origins and Diversification of the Mycorrhizal Mutualists.</title>
        <authorList>
            <consortium name="DOE Joint Genome Institute"/>
            <consortium name="Mycorrhizal Genomics Consortium"/>
            <person name="Kohler A."/>
            <person name="Kuo A."/>
            <person name="Nagy L.G."/>
            <person name="Floudas D."/>
            <person name="Copeland A."/>
            <person name="Barry K.W."/>
            <person name="Cichocki N."/>
            <person name="Veneault-Fourrey C."/>
            <person name="LaButti K."/>
            <person name="Lindquist E.A."/>
            <person name="Lipzen A."/>
            <person name="Lundell T."/>
            <person name="Morin E."/>
            <person name="Murat C."/>
            <person name="Riley R."/>
            <person name="Ohm R."/>
            <person name="Sun H."/>
            <person name="Tunlid A."/>
            <person name="Henrissat B."/>
            <person name="Grigoriev I.V."/>
            <person name="Hibbett D.S."/>
            <person name="Martin F."/>
        </authorList>
    </citation>
    <scope>NUCLEOTIDE SEQUENCE [LARGE SCALE GENOMIC DNA]</scope>
    <source>
        <strain evidence="9">FD-334 SS-4</strain>
    </source>
</reference>
<dbReference type="InterPro" id="IPR011009">
    <property type="entry name" value="Kinase-like_dom_sf"/>
</dbReference>
<feature type="compositionally biased region" description="Pro residues" evidence="6">
    <location>
        <begin position="114"/>
        <end position="125"/>
    </location>
</feature>
<proteinExistence type="predicted"/>
<dbReference type="GO" id="GO:0005524">
    <property type="term" value="F:ATP binding"/>
    <property type="evidence" value="ECO:0007669"/>
    <property type="project" value="UniProtKB-KW"/>
</dbReference>
<feature type="region of interest" description="Disordered" evidence="6">
    <location>
        <begin position="1"/>
        <end position="42"/>
    </location>
</feature>
<dbReference type="Proteomes" id="UP000054270">
    <property type="component" value="Unassembled WGS sequence"/>
</dbReference>
<feature type="compositionally biased region" description="Low complexity" evidence="6">
    <location>
        <begin position="69"/>
        <end position="82"/>
    </location>
</feature>
<dbReference type="AlphaFoldDB" id="A0A0D2M9P3"/>
<evidence type="ECO:0000256" key="6">
    <source>
        <dbReference type="SAM" id="MobiDB-lite"/>
    </source>
</evidence>
<keyword evidence="5" id="KW-0067">ATP-binding</keyword>
<sequence length="423" mass="47656">MQSSHQRPAFSRGFTSLQAPETPTEPRTPVAQTPVPLPRPPISMHVKRVTLTSKKNWWMVEMDEEEDNSQPSQFSVNSFSSSEETAVEPPPVYNTYNHGIDEGQREVDHKRSSSPPPSPIYNPPRHPTSIFSFPTPTAYAAPPNPTASLQPFAHGSASELFRCVVKKPDVIQLEINGEMQSNAPDVTIQFLAELRVYTTLSRHRNICAFLGCLENVGMVLGYIDGRTLYDCIMERPVLSTKQKIDYHNQLLDGLTHLHSYRLSHGDISLLNVQVTKRTNTVKLLDFGRSVHADSVFKSPDDEPVDPFPYIARKSANTHQNLPTVKVEQIHPGTRPFSAPEILRGECTDPLLADAYSFGMIMVCLDRCESVDVKPWEQRKDRLPADLYDGCELFQERAREYLRRADSGRRRLSKADMIVDEAGT</sequence>
<dbReference type="Gene3D" id="1.10.510.10">
    <property type="entry name" value="Transferase(Phosphotransferase) domain 1"/>
    <property type="match status" value="1"/>
</dbReference>
<dbReference type="SUPFAM" id="SSF56112">
    <property type="entry name" value="Protein kinase-like (PK-like)"/>
    <property type="match status" value="1"/>
</dbReference>
<dbReference type="PANTHER" id="PTHR24345:SF91">
    <property type="entry name" value="SERINE_THREONINE-PROTEIN KINASE PLK4"/>
    <property type="match status" value="1"/>
</dbReference>
<evidence type="ECO:0000256" key="5">
    <source>
        <dbReference type="ARBA" id="ARBA00022840"/>
    </source>
</evidence>
<dbReference type="PANTHER" id="PTHR24345">
    <property type="entry name" value="SERINE/THREONINE-PROTEIN KINASE PLK"/>
    <property type="match status" value="1"/>
</dbReference>
<organism evidence="8 9">
    <name type="scientific">Hypholoma sublateritium (strain FD-334 SS-4)</name>
    <dbReference type="NCBI Taxonomy" id="945553"/>
    <lineage>
        <taxon>Eukaryota</taxon>
        <taxon>Fungi</taxon>
        <taxon>Dikarya</taxon>
        <taxon>Basidiomycota</taxon>
        <taxon>Agaricomycotina</taxon>
        <taxon>Agaricomycetes</taxon>
        <taxon>Agaricomycetidae</taxon>
        <taxon>Agaricales</taxon>
        <taxon>Agaricineae</taxon>
        <taxon>Strophariaceae</taxon>
        <taxon>Hypholoma</taxon>
    </lineage>
</organism>
<dbReference type="InterPro" id="IPR000719">
    <property type="entry name" value="Prot_kinase_dom"/>
</dbReference>
<gene>
    <name evidence="8" type="ORF">HYPSUDRAFT_836395</name>
</gene>
<keyword evidence="3" id="KW-0547">Nucleotide-binding</keyword>
<feature type="compositionally biased region" description="Basic and acidic residues" evidence="6">
    <location>
        <begin position="99"/>
        <end position="111"/>
    </location>
</feature>
<name>A0A0D2M9P3_HYPSF</name>
<dbReference type="STRING" id="945553.A0A0D2M9P3"/>
<protein>
    <recommendedName>
        <fullName evidence="7">Protein kinase domain-containing protein</fullName>
    </recommendedName>
</protein>
<keyword evidence="2" id="KW-0808">Transferase</keyword>
<evidence type="ECO:0000256" key="3">
    <source>
        <dbReference type="ARBA" id="ARBA00022741"/>
    </source>
</evidence>
<dbReference type="PROSITE" id="PS50011">
    <property type="entry name" value="PROTEIN_KINASE_DOM"/>
    <property type="match status" value="1"/>
</dbReference>
<keyword evidence="1" id="KW-0723">Serine/threonine-protein kinase</keyword>
<dbReference type="GO" id="GO:0005634">
    <property type="term" value="C:nucleus"/>
    <property type="evidence" value="ECO:0007669"/>
    <property type="project" value="TreeGrafter"/>
</dbReference>
<evidence type="ECO:0000256" key="1">
    <source>
        <dbReference type="ARBA" id="ARBA00022527"/>
    </source>
</evidence>
<evidence type="ECO:0000313" key="8">
    <source>
        <dbReference type="EMBL" id="KJA20048.1"/>
    </source>
</evidence>
<dbReference type="Pfam" id="PF00069">
    <property type="entry name" value="Pkinase"/>
    <property type="match status" value="1"/>
</dbReference>
<feature type="domain" description="Protein kinase" evidence="7">
    <location>
        <begin position="146"/>
        <end position="423"/>
    </location>
</feature>
<accession>A0A0D2M9P3</accession>
<dbReference type="EMBL" id="KN817571">
    <property type="protein sequence ID" value="KJA20048.1"/>
    <property type="molecule type" value="Genomic_DNA"/>
</dbReference>
<evidence type="ECO:0000313" key="9">
    <source>
        <dbReference type="Proteomes" id="UP000054270"/>
    </source>
</evidence>